<accession>A0ACC3DFR3</accession>
<sequence>PEEWAGMTAPLSLAIAENDMTFPLAQSRAAEDIFRNLTIAWETATYSDVPHGFGIRANTSLPRQVFAKEQAFLQAVQWLDEYVKPENATDGGPRLRRPYGKHGFDDEH</sequence>
<protein>
    <submittedName>
        <fullName evidence="1">Uncharacterized protein</fullName>
    </submittedName>
</protein>
<keyword evidence="2" id="KW-1185">Reference proteome</keyword>
<evidence type="ECO:0000313" key="2">
    <source>
        <dbReference type="Proteomes" id="UP001186974"/>
    </source>
</evidence>
<comment type="caution">
    <text evidence="1">The sequence shown here is derived from an EMBL/GenBank/DDBJ whole genome shotgun (WGS) entry which is preliminary data.</text>
</comment>
<evidence type="ECO:0000313" key="1">
    <source>
        <dbReference type="EMBL" id="KAK3068480.1"/>
    </source>
</evidence>
<dbReference type="EMBL" id="JAWDJW010005288">
    <property type="protein sequence ID" value="KAK3068480.1"/>
    <property type="molecule type" value="Genomic_DNA"/>
</dbReference>
<proteinExistence type="predicted"/>
<reference evidence="1" key="1">
    <citation type="submission" date="2024-09" db="EMBL/GenBank/DDBJ databases">
        <title>Black Yeasts Isolated from many extreme environments.</title>
        <authorList>
            <person name="Coleine C."/>
            <person name="Stajich J.E."/>
            <person name="Selbmann L."/>
        </authorList>
    </citation>
    <scope>NUCLEOTIDE SEQUENCE</scope>
    <source>
        <strain evidence="1">CCFEE 5737</strain>
    </source>
</reference>
<organism evidence="1 2">
    <name type="scientific">Coniosporium uncinatum</name>
    <dbReference type="NCBI Taxonomy" id="93489"/>
    <lineage>
        <taxon>Eukaryota</taxon>
        <taxon>Fungi</taxon>
        <taxon>Dikarya</taxon>
        <taxon>Ascomycota</taxon>
        <taxon>Pezizomycotina</taxon>
        <taxon>Dothideomycetes</taxon>
        <taxon>Dothideomycetes incertae sedis</taxon>
        <taxon>Coniosporium</taxon>
    </lineage>
</organism>
<name>A0ACC3DFR3_9PEZI</name>
<feature type="non-terminal residue" evidence="1">
    <location>
        <position position="1"/>
    </location>
</feature>
<gene>
    <name evidence="1" type="ORF">LTS18_000647</name>
</gene>
<dbReference type="Proteomes" id="UP001186974">
    <property type="component" value="Unassembled WGS sequence"/>
</dbReference>